<dbReference type="InterPro" id="IPR007213">
    <property type="entry name" value="Ppm1/Ppm2/Tcmp"/>
</dbReference>
<protein>
    <submittedName>
        <fullName evidence="3">Polyketide synthase</fullName>
    </submittedName>
</protein>
<evidence type="ECO:0000256" key="1">
    <source>
        <dbReference type="ARBA" id="ARBA00022603"/>
    </source>
</evidence>
<dbReference type="PANTHER" id="PTHR43619">
    <property type="entry name" value="S-ADENOSYL-L-METHIONINE-DEPENDENT METHYLTRANSFERASE YKTD-RELATED"/>
    <property type="match status" value="1"/>
</dbReference>
<dbReference type="PANTHER" id="PTHR43619:SF2">
    <property type="entry name" value="S-ADENOSYL-L-METHIONINE-DEPENDENT METHYLTRANSFERASES SUPERFAMILY PROTEIN"/>
    <property type="match status" value="1"/>
</dbReference>
<dbReference type="EMBL" id="BSPC01000048">
    <property type="protein sequence ID" value="GLS21445.1"/>
    <property type="molecule type" value="Genomic_DNA"/>
</dbReference>
<accession>A0ABQ6CR89</accession>
<keyword evidence="2" id="KW-0808">Transferase</keyword>
<evidence type="ECO:0000256" key="2">
    <source>
        <dbReference type="ARBA" id="ARBA00022679"/>
    </source>
</evidence>
<dbReference type="InterPro" id="IPR029063">
    <property type="entry name" value="SAM-dependent_MTases_sf"/>
</dbReference>
<reference evidence="4" key="1">
    <citation type="journal article" date="2019" name="Int. J. Syst. Evol. Microbiol.">
        <title>The Global Catalogue of Microorganisms (GCM) 10K type strain sequencing project: providing services to taxonomists for standard genome sequencing and annotation.</title>
        <authorList>
            <consortium name="The Broad Institute Genomics Platform"/>
            <consortium name="The Broad Institute Genome Sequencing Center for Infectious Disease"/>
            <person name="Wu L."/>
            <person name="Ma J."/>
        </authorList>
    </citation>
    <scope>NUCLEOTIDE SEQUENCE [LARGE SCALE GENOMIC DNA]</scope>
    <source>
        <strain evidence="4">NBRC 101365</strain>
    </source>
</reference>
<dbReference type="Proteomes" id="UP001156882">
    <property type="component" value="Unassembled WGS sequence"/>
</dbReference>
<dbReference type="InterPro" id="IPR016874">
    <property type="entry name" value="TcmP-like"/>
</dbReference>
<keyword evidence="4" id="KW-1185">Reference proteome</keyword>
<name>A0ABQ6CR89_9HYPH</name>
<comment type="caution">
    <text evidence="3">The sequence shown here is derived from an EMBL/GenBank/DDBJ whole genome shotgun (WGS) entry which is preliminary data.</text>
</comment>
<dbReference type="Gene3D" id="3.40.50.150">
    <property type="entry name" value="Vaccinia Virus protein VP39"/>
    <property type="match status" value="1"/>
</dbReference>
<proteinExistence type="predicted"/>
<organism evidence="3 4">
    <name type="scientific">Labrys miyagiensis</name>
    <dbReference type="NCBI Taxonomy" id="346912"/>
    <lineage>
        <taxon>Bacteria</taxon>
        <taxon>Pseudomonadati</taxon>
        <taxon>Pseudomonadota</taxon>
        <taxon>Alphaproteobacteria</taxon>
        <taxon>Hyphomicrobiales</taxon>
        <taxon>Xanthobacteraceae</taxon>
        <taxon>Labrys</taxon>
    </lineage>
</organism>
<keyword evidence="1" id="KW-0489">Methyltransferase</keyword>
<sequence length="276" mass="31226">MTAEKVSLTGEKQTLLITLYGKAEESRLPDSVLHDRFAAAAVDRIDHDFSHMNVTRDIMIALALRAHILDRWTKAFLTFHPGCTVLHLGCGLDSRVFRVDPPPGVRWFDVDYPEVIELRRRLYPMREGYQLIGTSLTESGWLQSIPANRPALILAEGVTPYLPVDATLPLLDQLTAHFPGGELAFDAYSRLGLRIIRKQPFVRASGAKVHWSLEDPHTIEQAIPRLKLMQDLHAYAPEGYDPRQIARMTKGTRAAIWLFQVIPALGKVGRLLRFRF</sequence>
<dbReference type="SUPFAM" id="SSF53335">
    <property type="entry name" value="S-adenosyl-L-methionine-dependent methyltransferases"/>
    <property type="match status" value="1"/>
</dbReference>
<dbReference type="RefSeq" id="WP_284314482.1">
    <property type="nucleotide sequence ID" value="NZ_BSPC01000048.1"/>
</dbReference>
<gene>
    <name evidence="3" type="ORF">GCM10007874_44620</name>
</gene>
<dbReference type="PIRSF" id="PIRSF028177">
    <property type="entry name" value="Polyketide_synth_Omtfrase_TcmP"/>
    <property type="match status" value="1"/>
</dbReference>
<evidence type="ECO:0000313" key="4">
    <source>
        <dbReference type="Proteomes" id="UP001156882"/>
    </source>
</evidence>
<dbReference type="Pfam" id="PF04072">
    <property type="entry name" value="LCM"/>
    <property type="match status" value="1"/>
</dbReference>
<evidence type="ECO:0000313" key="3">
    <source>
        <dbReference type="EMBL" id="GLS21445.1"/>
    </source>
</evidence>